<comment type="caution">
    <text evidence="2">The sequence shown here is derived from an EMBL/GenBank/DDBJ whole genome shotgun (WGS) entry which is preliminary data.</text>
</comment>
<gene>
    <name evidence="2" type="ORF">GO816_05440</name>
</gene>
<evidence type="ECO:0000313" key="3">
    <source>
        <dbReference type="Proteomes" id="UP000434850"/>
    </source>
</evidence>
<proteinExistence type="predicted"/>
<dbReference type="EMBL" id="WQLA01000002">
    <property type="protein sequence ID" value="MVN90565.1"/>
    <property type="molecule type" value="Genomic_DNA"/>
</dbReference>
<dbReference type="OrthoDB" id="607469at2"/>
<evidence type="ECO:0000256" key="1">
    <source>
        <dbReference type="SAM" id="SignalP"/>
    </source>
</evidence>
<name>A0A6I4I5U4_9SPHI</name>
<protein>
    <submittedName>
        <fullName evidence="2">Uncharacterized protein</fullName>
    </submittedName>
</protein>
<accession>A0A6I4I5U4</accession>
<dbReference type="Proteomes" id="UP000434850">
    <property type="component" value="Unassembled WGS sequence"/>
</dbReference>
<feature type="chain" id="PRO_5026282601" evidence="1">
    <location>
        <begin position="25"/>
        <end position="180"/>
    </location>
</feature>
<dbReference type="AlphaFoldDB" id="A0A6I4I5U4"/>
<keyword evidence="1" id="KW-0732">Signal</keyword>
<feature type="signal peptide" evidence="1">
    <location>
        <begin position="1"/>
        <end position="24"/>
    </location>
</feature>
<keyword evidence="3" id="KW-1185">Reference proteome</keyword>
<dbReference type="RefSeq" id="WP_157540345.1">
    <property type="nucleotide sequence ID" value="NZ_WQLA01000002.1"/>
</dbReference>
<sequence>MKKLVYVFTVSLLLITIAFTNSMAAHNKQQKQHWGTPYSIAYLAKHHKLAEANKAFNYTRIFFNIYLPQGTSFIHWTVTFEDGTNTYTLNTDPYGFNYGSSYDYSWSGIPQGTYTVTVHNQSYANNYYFDAVCGFTDANNENQAPYYWDKNTDNSDFVFQNVYVPGDPGTSIDLSLSAHH</sequence>
<organism evidence="2 3">
    <name type="scientific">Mucilaginibacter aquatilis</name>
    <dbReference type="NCBI Taxonomy" id="1517760"/>
    <lineage>
        <taxon>Bacteria</taxon>
        <taxon>Pseudomonadati</taxon>
        <taxon>Bacteroidota</taxon>
        <taxon>Sphingobacteriia</taxon>
        <taxon>Sphingobacteriales</taxon>
        <taxon>Sphingobacteriaceae</taxon>
        <taxon>Mucilaginibacter</taxon>
    </lineage>
</organism>
<reference evidence="2 3" key="1">
    <citation type="submission" date="2019-12" db="EMBL/GenBank/DDBJ databases">
        <title>Mucilaginibacter sp. HME9299 genome sequencing and assembly.</title>
        <authorList>
            <person name="Kang H."/>
            <person name="Kim H."/>
            <person name="Joh K."/>
        </authorList>
    </citation>
    <scope>NUCLEOTIDE SEQUENCE [LARGE SCALE GENOMIC DNA]</scope>
    <source>
        <strain evidence="2 3">HME9299</strain>
    </source>
</reference>
<evidence type="ECO:0000313" key="2">
    <source>
        <dbReference type="EMBL" id="MVN90565.1"/>
    </source>
</evidence>